<name>A0ABS5J690_9BACT</name>
<feature type="transmembrane region" description="Helical" evidence="1">
    <location>
        <begin position="130"/>
        <end position="157"/>
    </location>
</feature>
<protein>
    <recommendedName>
        <fullName evidence="4">DUF4386 family protein</fullName>
    </recommendedName>
</protein>
<evidence type="ECO:0000313" key="2">
    <source>
        <dbReference type="EMBL" id="MBS0030739.1"/>
    </source>
</evidence>
<dbReference type="PROSITE" id="PS51257">
    <property type="entry name" value="PROKAR_LIPOPROTEIN"/>
    <property type="match status" value="1"/>
</dbReference>
<keyword evidence="1" id="KW-0812">Transmembrane</keyword>
<dbReference type="RefSeq" id="WP_211975878.1">
    <property type="nucleotide sequence ID" value="NZ_CBFHAM010000035.1"/>
</dbReference>
<organism evidence="2 3">
    <name type="scientific">Chitinophaga hostae</name>
    <dbReference type="NCBI Taxonomy" id="2831022"/>
    <lineage>
        <taxon>Bacteria</taxon>
        <taxon>Pseudomonadati</taxon>
        <taxon>Bacteroidota</taxon>
        <taxon>Chitinophagia</taxon>
        <taxon>Chitinophagales</taxon>
        <taxon>Chitinophagaceae</taxon>
        <taxon>Chitinophaga</taxon>
    </lineage>
</organism>
<evidence type="ECO:0000256" key="1">
    <source>
        <dbReference type="SAM" id="Phobius"/>
    </source>
</evidence>
<feature type="transmembrane region" description="Helical" evidence="1">
    <location>
        <begin position="52"/>
        <end position="74"/>
    </location>
</feature>
<sequence>MNYRLSIGVTCLISVVFSIACLAAGAVAVDYNFDAFSDPRLVLRYSAKYHTAYWFNILDMFGYYLLLIPLVMYYHQQYKFRSPWTALITFSGLAYTLIGAIGAVTLAVSWRFLMQQYTDAGGNLEEVTEVVFLNITLIITKGYWNMLEAVFAAIWFAGIGRLLYNENKAVGITGVITGIATLLDATGNIFDVKILAETGLNVYLVSSIVFVLMLGVKLIKTSRQHHVGK</sequence>
<dbReference type="Proteomes" id="UP000676386">
    <property type="component" value="Unassembled WGS sequence"/>
</dbReference>
<keyword evidence="1" id="KW-1133">Transmembrane helix</keyword>
<feature type="transmembrane region" description="Helical" evidence="1">
    <location>
        <begin position="202"/>
        <end position="219"/>
    </location>
</feature>
<feature type="transmembrane region" description="Helical" evidence="1">
    <location>
        <begin position="169"/>
        <end position="190"/>
    </location>
</feature>
<feature type="transmembrane region" description="Helical" evidence="1">
    <location>
        <begin position="86"/>
        <end position="110"/>
    </location>
</feature>
<proteinExistence type="predicted"/>
<comment type="caution">
    <text evidence="2">The sequence shown here is derived from an EMBL/GenBank/DDBJ whole genome shotgun (WGS) entry which is preliminary data.</text>
</comment>
<gene>
    <name evidence="2" type="ORF">KE626_25660</name>
</gene>
<evidence type="ECO:0000313" key="3">
    <source>
        <dbReference type="Proteomes" id="UP000676386"/>
    </source>
</evidence>
<keyword evidence="1" id="KW-0472">Membrane</keyword>
<reference evidence="2 3" key="1">
    <citation type="submission" date="2021-04" db="EMBL/GenBank/DDBJ databases">
        <title>Chitinophaga sp. nov., isolated from the rhizosphere soil.</title>
        <authorList>
            <person name="He S."/>
        </authorList>
    </citation>
    <scope>NUCLEOTIDE SEQUENCE [LARGE SCALE GENOMIC DNA]</scope>
    <source>
        <strain evidence="2 3">2R12</strain>
    </source>
</reference>
<accession>A0ABS5J690</accession>
<evidence type="ECO:0008006" key="4">
    <source>
        <dbReference type="Google" id="ProtNLM"/>
    </source>
</evidence>
<keyword evidence="3" id="KW-1185">Reference proteome</keyword>
<dbReference type="EMBL" id="JAGTXB010000017">
    <property type="protein sequence ID" value="MBS0030739.1"/>
    <property type="molecule type" value="Genomic_DNA"/>
</dbReference>